<dbReference type="GO" id="GO:0005886">
    <property type="term" value="C:plasma membrane"/>
    <property type="evidence" value="ECO:0007669"/>
    <property type="project" value="TreeGrafter"/>
</dbReference>
<sequence>MIVLFCAAPSMSYQLTIDPKAPTGMPADARSLVPVAPAALGAPLGMPPSVDPSPYLSTPPPQFNESVISIADLVGYLKRFWLLGFLVGLPMAALIFYLLGMGPNIYEAEAKLRLRLQDTNVFNFSEMGRQSVTELSAPQLINNHLTELKSRKFMDYFYDRFDPQERDAFIQDELSTLGRKDQLFKLIGLYKPSKPAPPKDVFAGSLEEWVRVEPQKESHILRVLVRNRNPKLAAAIANSFATDYISFFGEQESGQTESERGYLQSKAVELKQRLEVSERKLAEYRKSENLMQENATQDIGGDKVRQFVTATTDAEIRLAKAKSDLQSIRNTQQAGRDLLEVRVVADNPDVAFNRKELEAAIAERKALEPLCGRRHPQMIALAGKIESAKSALDHATMAVVTMAENEVTGLERQIADFKKQLDESRGQVLDQSGKNVEQKILSDQVAADREMYQTIVKRLNQAEVTGNFKDIGALSLSDIATAPDKPVKPNKPVAAVASLLVFGMLFLGLPVTWGLVDEHLLKFVRQGGSPSGVIPSIKHAPTRPLGKAPASFPQVPLPQAQAPVPTPIAGPAAVPAASPFMAAPAPAPAPSPLMMQAANQAPVLAKLPLVGQGTPEAMIGQLLQPEPYGAAGALSQLTTTLEVQALKRSGLGGVILLTSADAGEGKTLAAAALAAAFCHQGRRVFMMECNAVAPSLHQWFPHSARHSSWAHDLESLRYGRTNLFILPAHDLPAYATNELLDGYRSWIERAKQQVDWVILDGGPILKNFADVAPLAPLATDVILVNNPAISNTAKLRAAMNLLQPMMSSSAFRGMIVHGAA</sequence>
<evidence type="ECO:0000256" key="1">
    <source>
        <dbReference type="SAM" id="Coils"/>
    </source>
</evidence>
<dbReference type="PANTHER" id="PTHR32309">
    <property type="entry name" value="TYROSINE-PROTEIN KINASE"/>
    <property type="match status" value="1"/>
</dbReference>
<accession>A0A1T4YUB1</accession>
<name>A0A1T4YUB1_9BACT</name>
<keyword evidence="2" id="KW-1133">Transmembrane helix</keyword>
<dbReference type="InterPro" id="IPR050445">
    <property type="entry name" value="Bact_polysacc_biosynth/exp"/>
</dbReference>
<evidence type="ECO:0000313" key="3">
    <source>
        <dbReference type="EMBL" id="SKB05447.1"/>
    </source>
</evidence>
<dbReference type="SUPFAM" id="SSF52540">
    <property type="entry name" value="P-loop containing nucleoside triphosphate hydrolases"/>
    <property type="match status" value="1"/>
</dbReference>
<dbReference type="InterPro" id="IPR027417">
    <property type="entry name" value="P-loop_NTPase"/>
</dbReference>
<dbReference type="Proteomes" id="UP000190774">
    <property type="component" value="Unassembled WGS sequence"/>
</dbReference>
<reference evidence="4" key="1">
    <citation type="submission" date="2017-02" db="EMBL/GenBank/DDBJ databases">
        <authorList>
            <person name="Varghese N."/>
            <person name="Submissions S."/>
        </authorList>
    </citation>
    <scope>NUCLEOTIDE SEQUENCE [LARGE SCALE GENOMIC DNA]</scope>
    <source>
        <strain evidence="4">ATCC 700200</strain>
    </source>
</reference>
<feature type="coiled-coil region" evidence="1">
    <location>
        <begin position="400"/>
        <end position="427"/>
    </location>
</feature>
<keyword evidence="1" id="KW-0175">Coiled coil</keyword>
<organism evidence="3 4">
    <name type="scientific">Prosthecobacter debontii</name>
    <dbReference type="NCBI Taxonomy" id="48467"/>
    <lineage>
        <taxon>Bacteria</taxon>
        <taxon>Pseudomonadati</taxon>
        <taxon>Verrucomicrobiota</taxon>
        <taxon>Verrucomicrobiia</taxon>
        <taxon>Verrucomicrobiales</taxon>
        <taxon>Verrucomicrobiaceae</taxon>
        <taxon>Prosthecobacter</taxon>
    </lineage>
</organism>
<evidence type="ECO:0000313" key="4">
    <source>
        <dbReference type="Proteomes" id="UP000190774"/>
    </source>
</evidence>
<keyword evidence="4" id="KW-1185">Reference proteome</keyword>
<feature type="transmembrane region" description="Helical" evidence="2">
    <location>
        <begin position="80"/>
        <end position="99"/>
    </location>
</feature>
<feature type="coiled-coil region" evidence="1">
    <location>
        <begin position="267"/>
        <end position="294"/>
    </location>
</feature>
<dbReference type="AlphaFoldDB" id="A0A1T4YUB1"/>
<dbReference type="GO" id="GO:0004713">
    <property type="term" value="F:protein tyrosine kinase activity"/>
    <property type="evidence" value="ECO:0007669"/>
    <property type="project" value="TreeGrafter"/>
</dbReference>
<evidence type="ECO:0000256" key="2">
    <source>
        <dbReference type="SAM" id="Phobius"/>
    </source>
</evidence>
<dbReference type="EMBL" id="FUYE01000018">
    <property type="protein sequence ID" value="SKB05447.1"/>
    <property type="molecule type" value="Genomic_DNA"/>
</dbReference>
<dbReference type="Gene3D" id="3.40.50.300">
    <property type="entry name" value="P-loop containing nucleotide triphosphate hydrolases"/>
    <property type="match status" value="1"/>
</dbReference>
<dbReference type="STRING" id="48467.SAMN02745166_04272"/>
<dbReference type="PANTHER" id="PTHR32309:SF13">
    <property type="entry name" value="FERRIC ENTEROBACTIN TRANSPORT PROTEIN FEPE"/>
    <property type="match status" value="1"/>
</dbReference>
<keyword evidence="2" id="KW-0812">Transmembrane</keyword>
<gene>
    <name evidence="3" type="ORF">SAMN02745166_04272</name>
</gene>
<dbReference type="OrthoDB" id="9794577at2"/>
<feature type="transmembrane region" description="Helical" evidence="2">
    <location>
        <begin position="493"/>
        <end position="516"/>
    </location>
</feature>
<proteinExistence type="predicted"/>
<protein>
    <submittedName>
        <fullName evidence="3">Uncharacterized protein involved in exopolysaccharide biosynthesis</fullName>
    </submittedName>
</protein>
<keyword evidence="2" id="KW-0472">Membrane</keyword>